<accession>A0A2S6GNA6</accession>
<organism evidence="1 2">
    <name type="scientific">Actinokineospora auranticolor</name>
    <dbReference type="NCBI Taxonomy" id="155976"/>
    <lineage>
        <taxon>Bacteria</taxon>
        <taxon>Bacillati</taxon>
        <taxon>Actinomycetota</taxon>
        <taxon>Actinomycetes</taxon>
        <taxon>Pseudonocardiales</taxon>
        <taxon>Pseudonocardiaceae</taxon>
        <taxon>Actinokineospora</taxon>
    </lineage>
</organism>
<comment type="caution">
    <text evidence="1">The sequence shown here is derived from an EMBL/GenBank/DDBJ whole genome shotgun (WGS) entry which is preliminary data.</text>
</comment>
<name>A0A2S6GNA6_9PSEU</name>
<dbReference type="Proteomes" id="UP000239203">
    <property type="component" value="Unassembled WGS sequence"/>
</dbReference>
<sequence length="38" mass="3953">MGRAAGLAGTAGLLAFTLTHTWPPLPHEAYATVVCFPL</sequence>
<keyword evidence="2" id="KW-1185">Reference proteome</keyword>
<gene>
    <name evidence="1" type="ORF">CLV40_10993</name>
</gene>
<evidence type="ECO:0000313" key="1">
    <source>
        <dbReference type="EMBL" id="PPK66708.1"/>
    </source>
</evidence>
<dbReference type="AlphaFoldDB" id="A0A2S6GNA6"/>
<proteinExistence type="predicted"/>
<evidence type="ECO:0000313" key="2">
    <source>
        <dbReference type="Proteomes" id="UP000239203"/>
    </source>
</evidence>
<protein>
    <submittedName>
        <fullName evidence="1">Uncharacterized protein</fullName>
    </submittedName>
</protein>
<reference evidence="1 2" key="1">
    <citation type="submission" date="2018-02" db="EMBL/GenBank/DDBJ databases">
        <title>Genomic Encyclopedia of Archaeal and Bacterial Type Strains, Phase II (KMG-II): from individual species to whole genera.</title>
        <authorList>
            <person name="Goeker M."/>
        </authorList>
    </citation>
    <scope>NUCLEOTIDE SEQUENCE [LARGE SCALE GENOMIC DNA]</scope>
    <source>
        <strain evidence="1 2">YU 961-1</strain>
    </source>
</reference>
<dbReference type="EMBL" id="PTIX01000009">
    <property type="protein sequence ID" value="PPK66708.1"/>
    <property type="molecule type" value="Genomic_DNA"/>
</dbReference>